<dbReference type="RefSeq" id="WP_378120225.1">
    <property type="nucleotide sequence ID" value="NZ_JBHRTF010000006.1"/>
</dbReference>
<keyword evidence="2" id="KW-1185">Reference proteome</keyword>
<reference evidence="2" key="1">
    <citation type="journal article" date="2019" name="Int. J. Syst. Evol. Microbiol.">
        <title>The Global Catalogue of Microorganisms (GCM) 10K type strain sequencing project: providing services to taxonomists for standard genome sequencing and annotation.</title>
        <authorList>
            <consortium name="The Broad Institute Genomics Platform"/>
            <consortium name="The Broad Institute Genome Sequencing Center for Infectious Disease"/>
            <person name="Wu L."/>
            <person name="Ma J."/>
        </authorList>
    </citation>
    <scope>NUCLEOTIDE SEQUENCE [LARGE SCALE GENOMIC DNA]</scope>
    <source>
        <strain evidence="2">KCTC 52237</strain>
    </source>
</reference>
<gene>
    <name evidence="1" type="ORF">ACFODX_14005</name>
</gene>
<evidence type="ECO:0000313" key="1">
    <source>
        <dbReference type="EMBL" id="MFC3116682.1"/>
    </source>
</evidence>
<protein>
    <submittedName>
        <fullName evidence="1">Uncharacterized protein</fullName>
    </submittedName>
</protein>
<proteinExistence type="predicted"/>
<organism evidence="1 2">
    <name type="scientific">Cellvibrio fontiphilus</name>
    <dbReference type="NCBI Taxonomy" id="1815559"/>
    <lineage>
        <taxon>Bacteria</taxon>
        <taxon>Pseudomonadati</taxon>
        <taxon>Pseudomonadota</taxon>
        <taxon>Gammaproteobacteria</taxon>
        <taxon>Cellvibrionales</taxon>
        <taxon>Cellvibrionaceae</taxon>
        <taxon>Cellvibrio</taxon>
    </lineage>
</organism>
<name>A0ABV7FGQ1_9GAMM</name>
<evidence type="ECO:0000313" key="2">
    <source>
        <dbReference type="Proteomes" id="UP001595555"/>
    </source>
</evidence>
<comment type="caution">
    <text evidence="1">The sequence shown here is derived from an EMBL/GenBank/DDBJ whole genome shotgun (WGS) entry which is preliminary data.</text>
</comment>
<dbReference type="Proteomes" id="UP001595555">
    <property type="component" value="Unassembled WGS sequence"/>
</dbReference>
<sequence>MPDMSSSSLWQHQSTDQSELYHRRFSGGDQTSLKQAVEACATKAVELLHRNIQDESLFLLFEWNAATAQLRAVVTDADKKIDSPCVVLAEFGDLLQSATADIATNIQFLLSDFLASYSPFFRYSLVAMFHSGSRAATTLL</sequence>
<accession>A0ABV7FGQ1</accession>
<dbReference type="EMBL" id="JBHRTF010000006">
    <property type="protein sequence ID" value="MFC3116682.1"/>
    <property type="molecule type" value="Genomic_DNA"/>
</dbReference>